<feature type="domain" description="S-adenosylmethionine synthetase N-terminal" evidence="13">
    <location>
        <begin position="3"/>
        <end position="91"/>
    </location>
</feature>
<dbReference type="GO" id="GO:0006556">
    <property type="term" value="P:S-adenosylmethionine biosynthetic process"/>
    <property type="evidence" value="ECO:0007669"/>
    <property type="project" value="UniProtKB-UniRule"/>
</dbReference>
<dbReference type="EMBL" id="CZBY01000003">
    <property type="protein sequence ID" value="CUQ82735.1"/>
    <property type="molecule type" value="Genomic_DNA"/>
</dbReference>
<accession>A0A174Z5P9</accession>
<keyword evidence="5 10" id="KW-0479">Metal-binding</keyword>
<evidence type="ECO:0000256" key="9">
    <source>
        <dbReference type="ARBA" id="ARBA00022958"/>
    </source>
</evidence>
<dbReference type="AlphaFoldDB" id="A0A174Z5P9"/>
<organism evidence="16 17">
    <name type="scientific">[Eubacterium] siraeum</name>
    <dbReference type="NCBI Taxonomy" id="39492"/>
    <lineage>
        <taxon>Bacteria</taxon>
        <taxon>Bacillati</taxon>
        <taxon>Bacillota</taxon>
        <taxon>Clostridia</taxon>
        <taxon>Eubacteriales</taxon>
        <taxon>Oscillospiraceae</taxon>
        <taxon>Oscillospiraceae incertae sedis</taxon>
    </lineage>
</organism>
<feature type="binding site" description="in other chain" evidence="10">
    <location>
        <position position="274"/>
    </location>
    <ligand>
        <name>L-methionine</name>
        <dbReference type="ChEBI" id="CHEBI:57844"/>
        <note>ligand shared between two neighboring subunits</note>
    </ligand>
</feature>
<reference evidence="16 17" key="1">
    <citation type="submission" date="2015-09" db="EMBL/GenBank/DDBJ databases">
        <authorList>
            <consortium name="Pathogen Informatics"/>
        </authorList>
    </citation>
    <scope>NUCLEOTIDE SEQUENCE [LARGE SCALE GENOMIC DNA]</scope>
    <source>
        <strain evidence="16 17">2789STDY5834928</strain>
    </source>
</reference>
<dbReference type="PROSITE" id="PS00376">
    <property type="entry name" value="ADOMET_SYNTHASE_1"/>
    <property type="match status" value="1"/>
</dbReference>
<dbReference type="InterPro" id="IPR002133">
    <property type="entry name" value="S-AdoMet_synthetase"/>
</dbReference>
<dbReference type="EC" id="2.5.1.6" evidence="10"/>
<gene>
    <name evidence="16" type="primary">metK_1</name>
    <name evidence="10" type="synonym">metK</name>
    <name evidence="16" type="ORF">ERS852540_00548</name>
</gene>
<dbReference type="PIRSF" id="PIRSF000497">
    <property type="entry name" value="MAT"/>
    <property type="match status" value="1"/>
</dbReference>
<evidence type="ECO:0000259" key="14">
    <source>
        <dbReference type="Pfam" id="PF02772"/>
    </source>
</evidence>
<keyword evidence="7 10" id="KW-0067">ATP-binding</keyword>
<evidence type="ECO:0000256" key="6">
    <source>
        <dbReference type="ARBA" id="ARBA00022741"/>
    </source>
</evidence>
<dbReference type="PANTHER" id="PTHR11964">
    <property type="entry name" value="S-ADENOSYLMETHIONINE SYNTHETASE"/>
    <property type="match status" value="1"/>
</dbReference>
<dbReference type="GO" id="GO:0005524">
    <property type="term" value="F:ATP binding"/>
    <property type="evidence" value="ECO:0007669"/>
    <property type="project" value="UniProtKB-UniRule"/>
</dbReference>
<evidence type="ECO:0000256" key="12">
    <source>
        <dbReference type="RuleBase" id="RU004462"/>
    </source>
</evidence>
<feature type="domain" description="S-adenosylmethionine synthetase C-terminal" evidence="15">
    <location>
        <begin position="237"/>
        <end position="375"/>
    </location>
</feature>
<feature type="domain" description="S-adenosylmethionine synthetase central" evidence="14">
    <location>
        <begin position="118"/>
        <end position="235"/>
    </location>
</feature>
<feature type="region of interest" description="Flexible loop" evidence="10">
    <location>
        <begin position="91"/>
        <end position="101"/>
    </location>
</feature>
<evidence type="ECO:0000256" key="4">
    <source>
        <dbReference type="ARBA" id="ARBA00022679"/>
    </source>
</evidence>
<dbReference type="Proteomes" id="UP000095662">
    <property type="component" value="Unassembled WGS sequence"/>
</dbReference>
<evidence type="ECO:0000256" key="3">
    <source>
        <dbReference type="ARBA" id="ARBA00022563"/>
    </source>
</evidence>
<feature type="binding site" description="in other chain" evidence="10">
    <location>
        <position position="91"/>
    </location>
    <ligand>
        <name>L-methionine</name>
        <dbReference type="ChEBI" id="CHEBI:57844"/>
        <note>ligand shared between two neighboring subunits</note>
    </ligand>
</feature>
<dbReference type="Pfam" id="PF02773">
    <property type="entry name" value="S-AdoMet_synt_C"/>
    <property type="match status" value="1"/>
</dbReference>
<dbReference type="GO" id="GO:0005737">
    <property type="term" value="C:cytoplasm"/>
    <property type="evidence" value="ECO:0007669"/>
    <property type="project" value="UniProtKB-SubCell"/>
</dbReference>
<feature type="binding site" evidence="10">
    <location>
        <position position="16"/>
    </location>
    <ligand>
        <name>Mg(2+)</name>
        <dbReference type="ChEBI" id="CHEBI:18420"/>
    </ligand>
</feature>
<dbReference type="Pfam" id="PF02772">
    <property type="entry name" value="S-AdoMet_synt_M"/>
    <property type="match status" value="1"/>
</dbReference>
<feature type="binding site" evidence="10">
    <location>
        <position position="266"/>
    </location>
    <ligand>
        <name>ATP</name>
        <dbReference type="ChEBI" id="CHEBI:30616"/>
        <note>ligand shared between two neighboring subunits</note>
    </ligand>
</feature>
<evidence type="ECO:0000256" key="7">
    <source>
        <dbReference type="ARBA" id="ARBA00022840"/>
    </source>
</evidence>
<feature type="binding site" evidence="10">
    <location>
        <position position="270"/>
    </location>
    <ligand>
        <name>ATP</name>
        <dbReference type="ChEBI" id="CHEBI:30616"/>
        <note>ligand shared between two neighboring subunits</note>
    </ligand>
</feature>
<evidence type="ECO:0000256" key="1">
    <source>
        <dbReference type="ARBA" id="ARBA00005224"/>
    </source>
</evidence>
<dbReference type="Pfam" id="PF00438">
    <property type="entry name" value="S-AdoMet_synt_N"/>
    <property type="match status" value="1"/>
</dbReference>
<feature type="binding site" description="in other chain" evidence="10">
    <location>
        <begin position="167"/>
        <end position="169"/>
    </location>
    <ligand>
        <name>ATP</name>
        <dbReference type="ChEBI" id="CHEBI:30616"/>
        <note>ligand shared between two neighboring subunits</note>
    </ligand>
</feature>
<feature type="binding site" evidence="10">
    <location>
        <position position="42"/>
    </location>
    <ligand>
        <name>K(+)</name>
        <dbReference type="ChEBI" id="CHEBI:29103"/>
    </ligand>
</feature>
<evidence type="ECO:0000259" key="15">
    <source>
        <dbReference type="Pfam" id="PF02773"/>
    </source>
</evidence>
<dbReference type="InterPro" id="IPR022630">
    <property type="entry name" value="S-AdoMet_synt_C"/>
</dbReference>
<evidence type="ECO:0000313" key="16">
    <source>
        <dbReference type="EMBL" id="CUQ82735.1"/>
    </source>
</evidence>
<evidence type="ECO:0000256" key="2">
    <source>
        <dbReference type="ARBA" id="ARBA00009685"/>
    </source>
</evidence>
<dbReference type="CDD" id="cd18079">
    <property type="entry name" value="S-AdoMet_synt"/>
    <property type="match status" value="1"/>
</dbReference>
<protein>
    <recommendedName>
        <fullName evidence="10">S-adenosylmethionine synthase</fullName>
        <shortName evidence="10">AdoMet synthase</shortName>
        <ecNumber evidence="10">2.5.1.6</ecNumber>
    </recommendedName>
    <alternativeName>
        <fullName evidence="10">MAT</fullName>
    </alternativeName>
    <alternativeName>
        <fullName evidence="10">Methionine adenosyltransferase</fullName>
    </alternativeName>
</protein>
<dbReference type="GO" id="GO:0006730">
    <property type="term" value="P:one-carbon metabolic process"/>
    <property type="evidence" value="ECO:0007669"/>
    <property type="project" value="UniProtKB-KW"/>
</dbReference>
<dbReference type="GO" id="GO:0000287">
    <property type="term" value="F:magnesium ion binding"/>
    <property type="evidence" value="ECO:0007669"/>
    <property type="project" value="UniProtKB-UniRule"/>
</dbReference>
<keyword evidence="10" id="KW-0963">Cytoplasm</keyword>
<keyword evidence="9 10" id="KW-0630">Potassium</keyword>
<feature type="binding site" evidence="10">
    <location>
        <position position="243"/>
    </location>
    <ligand>
        <name>L-methionine</name>
        <dbReference type="ChEBI" id="CHEBI:57844"/>
        <note>ligand shared between two neighboring subunits</note>
    </ligand>
</feature>
<evidence type="ECO:0000256" key="8">
    <source>
        <dbReference type="ARBA" id="ARBA00022842"/>
    </source>
</evidence>
<dbReference type="OrthoDB" id="9801686at2"/>
<evidence type="ECO:0000256" key="5">
    <source>
        <dbReference type="ARBA" id="ARBA00022723"/>
    </source>
</evidence>
<dbReference type="STRING" id="39492.ERS852540_00548"/>
<dbReference type="InterPro" id="IPR022628">
    <property type="entry name" value="S-AdoMet_synt_N"/>
</dbReference>
<comment type="pathway">
    <text evidence="1 10">Amino-acid biosynthesis; S-adenosyl-L-methionine biosynthesis; S-adenosyl-L-methionine from L-methionine: step 1/1.</text>
</comment>
<dbReference type="UniPathway" id="UPA00315">
    <property type="reaction ID" value="UER00080"/>
</dbReference>
<dbReference type="PROSITE" id="PS00377">
    <property type="entry name" value="ADOMET_SYNTHASE_2"/>
    <property type="match status" value="1"/>
</dbReference>
<keyword evidence="4 10" id="KW-0808">Transferase</keyword>
<feature type="binding site" description="in other chain" evidence="10">
    <location>
        <position position="55"/>
    </location>
    <ligand>
        <name>L-methionine</name>
        <dbReference type="ChEBI" id="CHEBI:57844"/>
        <note>ligand shared between two neighboring subunits</note>
    </ligand>
</feature>
<sequence length="387" mass="41315">MNQFYTAESVTEGHPDKLCDLIADSVLDECLSHDALSRVACEVMATRGQIIVAGEITSLYEPSIPSIVRSVLRKVGYNPARFAIQCLIHKQSPDIAAGVDCSLEQRRNVDGSSPSLQLGAGDQGIMVGYACSETPQMLPLPVVLAHRLTSALTIARKSGAIQGLRPDGKAQVTVEYDEDGKPFRLDTVVLSAQHSPEIPADELCFELTDKVIAPALQVLPPDEDTKILINPAGRFVLGGPEADTGLTGRKLMVDSFGVFAPHGGGAFSGKDATKVDRSGAYMARYIAKNLVAAGLCERCQVTLAYAIGAAQPVMVEVDTFKTGTVCADDCLADAVKLVFGLTPAEIIAKLDLLSPRYTGTAAYGHFGRPEFPWERTDQAKILRAAVI</sequence>
<comment type="similarity">
    <text evidence="2 10 12">Belongs to the AdoMet synthase family.</text>
</comment>
<evidence type="ECO:0000256" key="11">
    <source>
        <dbReference type="RuleBase" id="RU000542"/>
    </source>
</evidence>
<comment type="catalytic activity">
    <reaction evidence="10">
        <text>L-methionine + ATP + H2O = S-adenosyl-L-methionine + phosphate + diphosphate</text>
        <dbReference type="Rhea" id="RHEA:21080"/>
        <dbReference type="ChEBI" id="CHEBI:15377"/>
        <dbReference type="ChEBI" id="CHEBI:30616"/>
        <dbReference type="ChEBI" id="CHEBI:33019"/>
        <dbReference type="ChEBI" id="CHEBI:43474"/>
        <dbReference type="ChEBI" id="CHEBI:57844"/>
        <dbReference type="ChEBI" id="CHEBI:59789"/>
        <dbReference type="EC" id="2.5.1.6"/>
    </reaction>
</comment>
<keyword evidence="8 10" id="KW-0460">Magnesium</keyword>
<dbReference type="SUPFAM" id="SSF55973">
    <property type="entry name" value="S-adenosylmethionine synthetase"/>
    <property type="match status" value="3"/>
</dbReference>
<comment type="cofactor">
    <cofactor evidence="10">
        <name>K(+)</name>
        <dbReference type="ChEBI" id="CHEBI:29103"/>
    </cofactor>
    <text evidence="10">Binds 1 potassium ion per subunit.</text>
</comment>
<dbReference type="InterPro" id="IPR022629">
    <property type="entry name" value="S-AdoMet_synt_central"/>
</dbReference>
<name>A0A174Z5P9_9FIRM</name>
<dbReference type="HAMAP" id="MF_00086">
    <property type="entry name" value="S_AdoMet_synth1"/>
    <property type="match status" value="1"/>
</dbReference>
<proteinExistence type="inferred from homology"/>
<keyword evidence="6 10" id="KW-0547">Nucleotide-binding</keyword>
<comment type="cofactor">
    <cofactor evidence="10">
        <name>Mg(2+)</name>
        <dbReference type="ChEBI" id="CHEBI:18420"/>
    </cofactor>
    <text evidence="10">Binds 2 divalent ions per subunit.</text>
</comment>
<keyword evidence="3 10" id="KW-0554">One-carbon metabolism</keyword>
<dbReference type="Gene3D" id="3.30.300.10">
    <property type="match status" value="3"/>
</dbReference>
<feature type="binding site" evidence="10">
    <location>
        <position position="243"/>
    </location>
    <ligand>
        <name>ATP</name>
        <dbReference type="ChEBI" id="CHEBI:30616"/>
        <note>ligand shared between two neighboring subunits</note>
    </ligand>
</feature>
<feature type="binding site" description="in other chain" evidence="10">
    <location>
        <begin position="234"/>
        <end position="235"/>
    </location>
    <ligand>
        <name>ATP</name>
        <dbReference type="ChEBI" id="CHEBI:30616"/>
        <note>ligand shared between two neighboring subunits</note>
    </ligand>
</feature>
<feature type="binding site" description="in other chain" evidence="10">
    <location>
        <position position="14"/>
    </location>
    <ligand>
        <name>ATP</name>
        <dbReference type="ChEBI" id="CHEBI:30616"/>
        <note>ligand shared between two neighboring subunits</note>
    </ligand>
</feature>
<dbReference type="InterPro" id="IPR022636">
    <property type="entry name" value="S-AdoMet_synthetase_sfam"/>
</dbReference>
<dbReference type="InterPro" id="IPR022631">
    <property type="entry name" value="ADOMET_SYNTHASE_CS"/>
</dbReference>
<evidence type="ECO:0000313" key="17">
    <source>
        <dbReference type="Proteomes" id="UP000095662"/>
    </source>
</evidence>
<evidence type="ECO:0000256" key="10">
    <source>
        <dbReference type="HAMAP-Rule" id="MF_00086"/>
    </source>
</evidence>
<comment type="subunit">
    <text evidence="10">Homotetramer; dimer of dimers.</text>
</comment>
<feature type="binding site" description="in other chain" evidence="10">
    <location>
        <begin position="249"/>
        <end position="250"/>
    </location>
    <ligand>
        <name>ATP</name>
        <dbReference type="ChEBI" id="CHEBI:30616"/>
        <note>ligand shared between two neighboring subunits</note>
    </ligand>
</feature>
<dbReference type="FunFam" id="3.30.300.10:FF:000003">
    <property type="entry name" value="S-adenosylmethionine synthase"/>
    <property type="match status" value="1"/>
</dbReference>
<dbReference type="NCBIfam" id="TIGR01034">
    <property type="entry name" value="metK"/>
    <property type="match status" value="1"/>
</dbReference>
<dbReference type="GO" id="GO:0004478">
    <property type="term" value="F:methionine adenosyltransferase activity"/>
    <property type="evidence" value="ECO:0007669"/>
    <property type="project" value="UniProtKB-UniRule"/>
</dbReference>
<evidence type="ECO:0000259" key="13">
    <source>
        <dbReference type="Pfam" id="PF00438"/>
    </source>
</evidence>
<comment type="subcellular location">
    <subcellularLocation>
        <location evidence="10 11">Cytoplasm</location>
    </subcellularLocation>
</comment>
<comment type="function">
    <text evidence="10">Catalyzes the formation of S-adenosylmethionine (AdoMet) from methionine and ATP. The overall synthetic reaction is composed of two sequential steps, AdoMet formation and the subsequent tripolyphosphate hydrolysis which occurs prior to release of AdoMet from the enzyme.</text>
</comment>